<feature type="compositionally biased region" description="Basic and acidic residues" evidence="11">
    <location>
        <begin position="635"/>
        <end position="650"/>
    </location>
</feature>
<dbReference type="InterPro" id="IPR011047">
    <property type="entry name" value="Quinoprotein_ADH-like_sf"/>
</dbReference>
<feature type="domain" description="Cytochrome c" evidence="12">
    <location>
        <begin position="657"/>
        <end position="733"/>
    </location>
</feature>
<dbReference type="Gene3D" id="1.10.760.10">
    <property type="entry name" value="Cytochrome c-like domain"/>
    <property type="match status" value="1"/>
</dbReference>
<organism evidence="13 14">
    <name type="scientific">Conexibacter stalactiti</name>
    <dbReference type="NCBI Taxonomy" id="1940611"/>
    <lineage>
        <taxon>Bacteria</taxon>
        <taxon>Bacillati</taxon>
        <taxon>Actinomycetota</taxon>
        <taxon>Thermoleophilia</taxon>
        <taxon>Solirubrobacterales</taxon>
        <taxon>Conexibacteraceae</taxon>
        <taxon>Conexibacter</taxon>
    </lineage>
</organism>
<dbReference type="Gene3D" id="2.140.10.10">
    <property type="entry name" value="Quinoprotein alcohol dehydrogenase-like superfamily"/>
    <property type="match status" value="2"/>
</dbReference>
<dbReference type="InterPro" id="IPR008168">
    <property type="entry name" value="Cyt_C_IC"/>
</dbReference>
<dbReference type="InterPro" id="IPR036909">
    <property type="entry name" value="Cyt_c-like_dom_sf"/>
</dbReference>
<keyword evidence="14" id="KW-1185">Reference proteome</keyword>
<dbReference type="EMBL" id="JAWSTH010000008">
    <property type="protein sequence ID" value="MDW5593751.1"/>
    <property type="molecule type" value="Genomic_DNA"/>
</dbReference>
<dbReference type="PROSITE" id="PS51007">
    <property type="entry name" value="CYTC"/>
    <property type="match status" value="1"/>
</dbReference>
<evidence type="ECO:0000256" key="4">
    <source>
        <dbReference type="ARBA" id="ARBA00022617"/>
    </source>
</evidence>
<evidence type="ECO:0000313" key="14">
    <source>
        <dbReference type="Proteomes" id="UP001284601"/>
    </source>
</evidence>
<evidence type="ECO:0000256" key="6">
    <source>
        <dbReference type="ARBA" id="ARBA00022729"/>
    </source>
</evidence>
<keyword evidence="7" id="KW-0249">Electron transport</keyword>
<keyword evidence="8" id="KW-0560">Oxidoreductase</keyword>
<keyword evidence="3" id="KW-0813">Transport</keyword>
<dbReference type="PANTHER" id="PTHR32303">
    <property type="entry name" value="QUINOPROTEIN ALCOHOL DEHYDROGENASE (CYTOCHROME C)"/>
    <property type="match status" value="1"/>
</dbReference>
<dbReference type="InterPro" id="IPR018391">
    <property type="entry name" value="PQQ_b-propeller_rpt"/>
</dbReference>
<evidence type="ECO:0000256" key="7">
    <source>
        <dbReference type="ARBA" id="ARBA00022982"/>
    </source>
</evidence>
<reference evidence="14" key="1">
    <citation type="submission" date="2023-07" db="EMBL/GenBank/DDBJ databases">
        <title>Conexibacter stalactiti sp. nov., isolated from stalactites in a lava cave and emended description of the genus Conexibacter.</title>
        <authorList>
            <person name="Lee S.D."/>
        </authorList>
    </citation>
    <scope>NUCLEOTIDE SEQUENCE [LARGE SCALE GENOMIC DNA]</scope>
    <source>
        <strain evidence="14">KCTC 39840</strain>
    </source>
</reference>
<keyword evidence="4 10" id="KW-0349">Heme</keyword>
<dbReference type="InterPro" id="IPR002372">
    <property type="entry name" value="PQQ_rpt_dom"/>
</dbReference>
<keyword evidence="9 10" id="KW-0408">Iron</keyword>
<proteinExistence type="inferred from homology"/>
<evidence type="ECO:0000256" key="1">
    <source>
        <dbReference type="ARBA" id="ARBA00001931"/>
    </source>
</evidence>
<gene>
    <name evidence="13" type="ORF">R7226_05365</name>
</gene>
<keyword evidence="6" id="KW-0732">Signal</keyword>
<name>A0ABU4HKA5_9ACTN</name>
<comment type="similarity">
    <text evidence="2">Belongs to the bacterial PQQ dehydrogenase family.</text>
</comment>
<evidence type="ECO:0000259" key="12">
    <source>
        <dbReference type="PROSITE" id="PS51007"/>
    </source>
</evidence>
<evidence type="ECO:0000256" key="5">
    <source>
        <dbReference type="ARBA" id="ARBA00022723"/>
    </source>
</evidence>
<evidence type="ECO:0000256" key="3">
    <source>
        <dbReference type="ARBA" id="ARBA00022448"/>
    </source>
</evidence>
<dbReference type="SMART" id="SM00564">
    <property type="entry name" value="PQQ"/>
    <property type="match status" value="5"/>
</dbReference>
<feature type="region of interest" description="Disordered" evidence="11">
    <location>
        <begin position="614"/>
        <end position="660"/>
    </location>
</feature>
<keyword evidence="5 10" id="KW-0479">Metal-binding</keyword>
<protein>
    <submittedName>
        <fullName evidence="13">PQQ-binding-like beta-propeller repeat protein</fullName>
    </submittedName>
</protein>
<evidence type="ECO:0000256" key="10">
    <source>
        <dbReference type="PROSITE-ProRule" id="PRU00433"/>
    </source>
</evidence>
<dbReference type="Pfam" id="PF01011">
    <property type="entry name" value="PQQ"/>
    <property type="match status" value="1"/>
</dbReference>
<evidence type="ECO:0000313" key="13">
    <source>
        <dbReference type="EMBL" id="MDW5593751.1"/>
    </source>
</evidence>
<dbReference type="SUPFAM" id="SSF50998">
    <property type="entry name" value="Quinoprotein alcohol dehydrogenase-like"/>
    <property type="match status" value="1"/>
</dbReference>
<sequence>MALLSACGGDDDTSSTRSGTIPGPVPAAGEIDPSSPSGRNWPVTGGDYAHTQFSPLKQIDTDNVKDLKGDFMLDLDSGTEAKYSHEENILAINGDLYISTGANDVFAIDSRAKRIKWRVNGDLDPNISSVCCGWESRGLGYNGTDTLYSARIDGRVQALDLETGRVKWDVKVFDWRTDNATSIAAPLYYNGLVYIGNSGSEYMARGRVTALDAKTGELKWRFWTTGDGNDPVADPTWEGDSARTGGSGLWNAPAVDRERNLLIFGTSTSSPDVNGSRRGGDNLYSNSIVAIDATSGRYKWHFQLVRHDIWDNTVSSPVVLFDAEIDGEKVPAAAIAPKMPWVYAVDRRDGRPIYPGRETPVPQAPENKTAATQWIPSTPALMPLRITDDQFARLVEQIRTSPALPNAGQVRINRPEDGNAAELVYMANGTEFGAAVTIGAPSGGTTWAPMSYSPETHMLYVCGQQSVGWSAQGPRDGRFTEGVVDLGGGLGTLGFDTPGYLTALDADTNIPKWTYMLKNEAGRPQSCYSGSAATAGNLVFVGKNDGRLVALNATDGRELWDFQTGAGANAPATVFEVDGKQKVAIVAGGNALAGSPHGANLWVFSLDGDVMELDGTGDGESITHGGQEPAADDEAAGRRDGDEAAGRDGDETASARPDAAAGRTVFADNCATCHGVTGRGGNGGPDLTAIPSARDLDAVIRQTTDGGSAMPAFGDSLSPKEIQDVAAFVTNGIN</sequence>
<accession>A0ABU4HKA5</accession>
<dbReference type="Proteomes" id="UP001284601">
    <property type="component" value="Unassembled WGS sequence"/>
</dbReference>
<dbReference type="InterPro" id="IPR009056">
    <property type="entry name" value="Cyt_c-like_dom"/>
</dbReference>
<dbReference type="PRINTS" id="PR00605">
    <property type="entry name" value="CYTCHROMECIC"/>
</dbReference>
<dbReference type="Pfam" id="PF13360">
    <property type="entry name" value="PQQ_2"/>
    <property type="match status" value="1"/>
</dbReference>
<evidence type="ECO:0000256" key="8">
    <source>
        <dbReference type="ARBA" id="ARBA00023002"/>
    </source>
</evidence>
<evidence type="ECO:0000256" key="2">
    <source>
        <dbReference type="ARBA" id="ARBA00008156"/>
    </source>
</evidence>
<dbReference type="SUPFAM" id="SSF46626">
    <property type="entry name" value="Cytochrome c"/>
    <property type="match status" value="1"/>
</dbReference>
<dbReference type="Pfam" id="PF13442">
    <property type="entry name" value="Cytochrome_CBB3"/>
    <property type="match status" value="1"/>
</dbReference>
<comment type="cofactor">
    <cofactor evidence="1">
        <name>pyrroloquinoline quinone</name>
        <dbReference type="ChEBI" id="CHEBI:58442"/>
    </cofactor>
</comment>
<dbReference type="RefSeq" id="WP_318596047.1">
    <property type="nucleotide sequence ID" value="NZ_JAWSTH010000008.1"/>
</dbReference>
<evidence type="ECO:0000256" key="9">
    <source>
        <dbReference type="ARBA" id="ARBA00023004"/>
    </source>
</evidence>
<feature type="region of interest" description="Disordered" evidence="11">
    <location>
        <begin position="1"/>
        <end position="46"/>
    </location>
</feature>
<evidence type="ECO:0000256" key="11">
    <source>
        <dbReference type="SAM" id="MobiDB-lite"/>
    </source>
</evidence>
<comment type="caution">
    <text evidence="13">The sequence shown here is derived from an EMBL/GenBank/DDBJ whole genome shotgun (WGS) entry which is preliminary data.</text>
</comment>